<gene>
    <name evidence="2" type="ORF">N7515_001170</name>
</gene>
<feature type="region of interest" description="Disordered" evidence="1">
    <location>
        <begin position="95"/>
        <end position="119"/>
    </location>
</feature>
<evidence type="ECO:0000256" key="1">
    <source>
        <dbReference type="SAM" id="MobiDB-lite"/>
    </source>
</evidence>
<dbReference type="RefSeq" id="XP_056527080.1">
    <property type="nucleotide sequence ID" value="XM_056661914.1"/>
</dbReference>
<feature type="compositionally biased region" description="Polar residues" evidence="1">
    <location>
        <begin position="105"/>
        <end position="119"/>
    </location>
</feature>
<proteinExistence type="predicted"/>
<evidence type="ECO:0000313" key="3">
    <source>
        <dbReference type="Proteomes" id="UP001149079"/>
    </source>
</evidence>
<protein>
    <submittedName>
        <fullName evidence="2">Uncharacterized protein</fullName>
    </submittedName>
</protein>
<reference evidence="2" key="1">
    <citation type="submission" date="2022-11" db="EMBL/GenBank/DDBJ databases">
        <authorList>
            <person name="Petersen C."/>
        </authorList>
    </citation>
    <scope>NUCLEOTIDE SEQUENCE</scope>
    <source>
        <strain evidence="2">IBT 22155</strain>
    </source>
</reference>
<accession>A0A9W9LC50</accession>
<dbReference type="GeneID" id="81401084"/>
<dbReference type="EMBL" id="JAPQKL010000001">
    <property type="protein sequence ID" value="KAJ5146606.1"/>
    <property type="molecule type" value="Genomic_DNA"/>
</dbReference>
<reference evidence="2" key="2">
    <citation type="journal article" date="2023" name="IMA Fungus">
        <title>Comparative genomic study of the Penicillium genus elucidates a diverse pangenome and 15 lateral gene transfer events.</title>
        <authorList>
            <person name="Petersen C."/>
            <person name="Sorensen T."/>
            <person name="Nielsen M.R."/>
            <person name="Sondergaard T.E."/>
            <person name="Sorensen J.L."/>
            <person name="Fitzpatrick D.A."/>
            <person name="Frisvad J.C."/>
            <person name="Nielsen K.L."/>
        </authorList>
    </citation>
    <scope>NUCLEOTIDE SEQUENCE</scope>
    <source>
        <strain evidence="2">IBT 22155</strain>
    </source>
</reference>
<name>A0A9W9LC50_9EURO</name>
<comment type="caution">
    <text evidence="2">The sequence shown here is derived from an EMBL/GenBank/DDBJ whole genome shotgun (WGS) entry which is preliminary data.</text>
</comment>
<feature type="compositionally biased region" description="Polar residues" evidence="1">
    <location>
        <begin position="23"/>
        <end position="38"/>
    </location>
</feature>
<evidence type="ECO:0000313" key="2">
    <source>
        <dbReference type="EMBL" id="KAJ5146606.1"/>
    </source>
</evidence>
<organism evidence="2 3">
    <name type="scientific">Penicillium bovifimosum</name>
    <dbReference type="NCBI Taxonomy" id="126998"/>
    <lineage>
        <taxon>Eukaryota</taxon>
        <taxon>Fungi</taxon>
        <taxon>Dikarya</taxon>
        <taxon>Ascomycota</taxon>
        <taxon>Pezizomycotina</taxon>
        <taxon>Eurotiomycetes</taxon>
        <taxon>Eurotiomycetidae</taxon>
        <taxon>Eurotiales</taxon>
        <taxon>Aspergillaceae</taxon>
        <taxon>Penicillium</taxon>
    </lineage>
</organism>
<sequence>MATKALEARFKHLSVQDEKVGQDGTNSNRNSKLTTGRRSQAPAHVHRADPNHRRATSLVVAIHNALLLNLSLPKKIEQKEEKLLDNLEILSRSLRRRPPMKSQRPAKSTSPITNNEAQTLMVSPPNLLKPKTNQLLLGLDIPSLLSCRSLRMQSLSQNKTVRAMTSGKKQPPINSSPK</sequence>
<dbReference type="Proteomes" id="UP001149079">
    <property type="component" value="Unassembled WGS sequence"/>
</dbReference>
<dbReference type="AlphaFoldDB" id="A0A9W9LC50"/>
<feature type="region of interest" description="Disordered" evidence="1">
    <location>
        <begin position="156"/>
        <end position="178"/>
    </location>
</feature>
<keyword evidence="3" id="KW-1185">Reference proteome</keyword>
<feature type="region of interest" description="Disordered" evidence="1">
    <location>
        <begin position="17"/>
        <end position="52"/>
    </location>
</feature>